<evidence type="ECO:0000313" key="10">
    <source>
        <dbReference type="EMBL" id="GHE81542.1"/>
    </source>
</evidence>
<name>A0ABQ3IFT8_9GAMM</name>
<evidence type="ECO:0000256" key="6">
    <source>
        <dbReference type="PROSITE-ProRule" id="PRU00284"/>
    </source>
</evidence>
<dbReference type="Pfam" id="PF00015">
    <property type="entry name" value="MCPsignal"/>
    <property type="match status" value="1"/>
</dbReference>
<evidence type="ECO:0000256" key="8">
    <source>
        <dbReference type="SAM" id="Phobius"/>
    </source>
</evidence>
<comment type="caution">
    <text evidence="10">The sequence shown here is derived from an EMBL/GenBank/DDBJ whole genome shotgun (WGS) entry which is preliminary data.</text>
</comment>
<accession>A0ABQ3IFT8</accession>
<evidence type="ECO:0000259" key="9">
    <source>
        <dbReference type="PROSITE" id="PS50111"/>
    </source>
</evidence>
<evidence type="ECO:0000256" key="1">
    <source>
        <dbReference type="ARBA" id="ARBA00004141"/>
    </source>
</evidence>
<dbReference type="SMART" id="SM00283">
    <property type="entry name" value="MA"/>
    <property type="match status" value="1"/>
</dbReference>
<keyword evidence="4 8" id="KW-0472">Membrane</keyword>
<reference evidence="11" key="1">
    <citation type="journal article" date="2019" name="Int. J. Syst. Evol. Microbiol.">
        <title>The Global Catalogue of Microorganisms (GCM) 10K type strain sequencing project: providing services to taxonomists for standard genome sequencing and annotation.</title>
        <authorList>
            <consortium name="The Broad Institute Genomics Platform"/>
            <consortium name="The Broad Institute Genome Sequencing Center for Infectious Disease"/>
            <person name="Wu L."/>
            <person name="Ma J."/>
        </authorList>
    </citation>
    <scope>NUCLEOTIDE SEQUENCE [LARGE SCALE GENOMIC DNA]</scope>
    <source>
        <strain evidence="11">CGMCC 1.15922</strain>
    </source>
</reference>
<dbReference type="Proteomes" id="UP000626370">
    <property type="component" value="Unassembled WGS sequence"/>
</dbReference>
<feature type="domain" description="Methyl-accepting transducer" evidence="9">
    <location>
        <begin position="217"/>
        <end position="453"/>
    </location>
</feature>
<protein>
    <submittedName>
        <fullName evidence="10">Methyl-accepting chemotaxis protein</fullName>
    </submittedName>
</protein>
<feature type="transmembrane region" description="Helical" evidence="8">
    <location>
        <begin position="7"/>
        <end position="24"/>
    </location>
</feature>
<evidence type="ECO:0000256" key="5">
    <source>
        <dbReference type="ARBA" id="ARBA00023224"/>
    </source>
</evidence>
<feature type="transmembrane region" description="Helical" evidence="8">
    <location>
        <begin position="138"/>
        <end position="156"/>
    </location>
</feature>
<dbReference type="PANTHER" id="PTHR32089">
    <property type="entry name" value="METHYL-ACCEPTING CHEMOTAXIS PROTEIN MCPB"/>
    <property type="match status" value="1"/>
</dbReference>
<dbReference type="InterPro" id="IPR004089">
    <property type="entry name" value="MCPsignal_dom"/>
</dbReference>
<feature type="transmembrane region" description="Helical" evidence="8">
    <location>
        <begin position="54"/>
        <end position="72"/>
    </location>
</feature>
<feature type="transmembrane region" description="Helical" evidence="8">
    <location>
        <begin position="30"/>
        <end position="47"/>
    </location>
</feature>
<proteinExistence type="predicted"/>
<dbReference type="RefSeq" id="WP_189376735.1">
    <property type="nucleotide sequence ID" value="NZ_BNAH01000002.1"/>
</dbReference>
<dbReference type="PROSITE" id="PS50111">
    <property type="entry name" value="CHEMOTAXIS_TRANSDUC_2"/>
    <property type="match status" value="1"/>
</dbReference>
<dbReference type="EMBL" id="BNAH01000002">
    <property type="protein sequence ID" value="GHE81542.1"/>
    <property type="molecule type" value="Genomic_DNA"/>
</dbReference>
<keyword evidence="2 8" id="KW-0812">Transmembrane</keyword>
<keyword evidence="3 8" id="KW-1133">Transmembrane helix</keyword>
<dbReference type="PANTHER" id="PTHR32089:SF119">
    <property type="entry name" value="METHYL-ACCEPTING CHEMOTAXIS PROTEIN CTPL"/>
    <property type="match status" value="1"/>
</dbReference>
<evidence type="ECO:0000256" key="4">
    <source>
        <dbReference type="ARBA" id="ARBA00023136"/>
    </source>
</evidence>
<evidence type="ECO:0000313" key="11">
    <source>
        <dbReference type="Proteomes" id="UP000626370"/>
    </source>
</evidence>
<sequence>MNKNNTLFTYLFSVLFAECILLGFIYDTLLSGIVIGLPALIIPLYFYKTAPQAAITKHVSALASMIFAALHIHQAHGLIEVHFEIFILMAVLIIFQDWRVFITAILVVAVHHLSFYFLQVNNTGVYIFDANRLAFTTVLIHAIYAIAEAIITGLIAKSMKKRSEAGKELSIVAEALTADKNSIDLSIRTSAEQNKTLLSFNELLILLNTIIQSVKNEVIELNNNATNLINTKVDLEESSAQRQQETDSIASAAEEMATTVASIAEETNQLSTQMQEASQFTQATNLDILTINQQNEALTLALTKTSEQVNELANSTDAISTLLSDISSIAEQTNLLALNAAIEAARAGEQGRGFAVVADEVRALANRSKESTDKIGKTLSLLNSYSKSTTESMTQSIDIVQSVIVSANKAQEQINQASDLVEQASAVSINLAAALEQQSITTDSIAKSSETLRATMLTDIEKVEVLGREANRVSHAASEMASNITRFK</sequence>
<keyword evidence="7" id="KW-0175">Coiled coil</keyword>
<evidence type="ECO:0000256" key="3">
    <source>
        <dbReference type="ARBA" id="ARBA00022989"/>
    </source>
</evidence>
<organism evidence="10 11">
    <name type="scientific">Thalassotalea profundi</name>
    <dbReference type="NCBI Taxonomy" id="2036687"/>
    <lineage>
        <taxon>Bacteria</taxon>
        <taxon>Pseudomonadati</taxon>
        <taxon>Pseudomonadota</taxon>
        <taxon>Gammaproteobacteria</taxon>
        <taxon>Alteromonadales</taxon>
        <taxon>Colwelliaceae</taxon>
        <taxon>Thalassotalea</taxon>
    </lineage>
</organism>
<dbReference type="SUPFAM" id="SSF58104">
    <property type="entry name" value="Methyl-accepting chemotaxis protein (MCP) signaling domain"/>
    <property type="match status" value="1"/>
</dbReference>
<dbReference type="Gene3D" id="1.10.287.950">
    <property type="entry name" value="Methyl-accepting chemotaxis protein"/>
    <property type="match status" value="1"/>
</dbReference>
<keyword evidence="11" id="KW-1185">Reference proteome</keyword>
<keyword evidence="5 6" id="KW-0807">Transducer</keyword>
<evidence type="ECO:0000256" key="2">
    <source>
        <dbReference type="ARBA" id="ARBA00022692"/>
    </source>
</evidence>
<evidence type="ECO:0000256" key="7">
    <source>
        <dbReference type="SAM" id="Coils"/>
    </source>
</evidence>
<feature type="coiled-coil region" evidence="7">
    <location>
        <begin position="211"/>
        <end position="255"/>
    </location>
</feature>
<feature type="transmembrane region" description="Helical" evidence="8">
    <location>
        <begin position="100"/>
        <end position="118"/>
    </location>
</feature>
<gene>
    <name evidence="10" type="ORF">GCM10011501_07210</name>
</gene>
<comment type="subcellular location">
    <subcellularLocation>
        <location evidence="1">Membrane</location>
        <topology evidence="1">Multi-pass membrane protein</topology>
    </subcellularLocation>
</comment>